<keyword evidence="4" id="KW-1185">Reference proteome</keyword>
<evidence type="ECO:0000256" key="3">
    <source>
        <dbReference type="ARBA" id="ARBA00022483"/>
    </source>
</evidence>
<dbReference type="Gene3D" id="1.10.357.70">
    <property type="entry name" value="Exocyst complex component Sec6, C-terminal domain"/>
    <property type="match status" value="1"/>
</dbReference>
<dbReference type="GO" id="GO:0006887">
    <property type="term" value="P:exocytosis"/>
    <property type="evidence" value="ECO:0007669"/>
    <property type="project" value="UniProtKB-KW"/>
</dbReference>
<dbReference type="Proteomes" id="UP000887540">
    <property type="component" value="Unplaced"/>
</dbReference>
<comment type="similarity">
    <text evidence="1">Belongs to the SEC6 family.</text>
</comment>
<dbReference type="WBParaSite" id="ACRNAN_Path_1090.g4161.t2">
    <property type="protein sequence ID" value="ACRNAN_Path_1090.g4161.t2"/>
    <property type="gene ID" value="ACRNAN_Path_1090.g4161"/>
</dbReference>
<dbReference type="GO" id="GO:0000145">
    <property type="term" value="C:exocyst"/>
    <property type="evidence" value="ECO:0007669"/>
    <property type="project" value="InterPro"/>
</dbReference>
<name>A0A914BVC7_9BILA</name>
<dbReference type="Pfam" id="PF06046">
    <property type="entry name" value="Sec6"/>
    <property type="match status" value="2"/>
</dbReference>
<evidence type="ECO:0000313" key="5">
    <source>
        <dbReference type="WBParaSite" id="ACRNAN_Path_1090.g4161.t2"/>
    </source>
</evidence>
<keyword evidence="3" id="KW-0268">Exocytosis</keyword>
<evidence type="ECO:0000256" key="1">
    <source>
        <dbReference type="ARBA" id="ARBA00009447"/>
    </source>
</evidence>
<evidence type="ECO:0000256" key="2">
    <source>
        <dbReference type="ARBA" id="ARBA00022448"/>
    </source>
</evidence>
<dbReference type="PANTHER" id="PTHR21292">
    <property type="entry name" value="EXOCYST COMPLEX COMPONENT SEC6-RELATED"/>
    <property type="match status" value="1"/>
</dbReference>
<protein>
    <submittedName>
        <fullName evidence="5">Exocyst complex component 3</fullName>
    </submittedName>
</protein>
<keyword evidence="2" id="KW-0813">Transport</keyword>
<accession>A0A914BVC7</accession>
<dbReference type="InterPro" id="IPR042532">
    <property type="entry name" value="EXOC3/Sec6_C"/>
</dbReference>
<dbReference type="GO" id="GO:0000149">
    <property type="term" value="F:SNARE binding"/>
    <property type="evidence" value="ECO:0007669"/>
    <property type="project" value="TreeGrafter"/>
</dbReference>
<proteinExistence type="inferred from homology"/>
<evidence type="ECO:0000313" key="4">
    <source>
        <dbReference type="Proteomes" id="UP000887540"/>
    </source>
</evidence>
<organism evidence="4 5">
    <name type="scientific">Acrobeloides nanus</name>
    <dbReference type="NCBI Taxonomy" id="290746"/>
    <lineage>
        <taxon>Eukaryota</taxon>
        <taxon>Metazoa</taxon>
        <taxon>Ecdysozoa</taxon>
        <taxon>Nematoda</taxon>
        <taxon>Chromadorea</taxon>
        <taxon>Rhabditida</taxon>
        <taxon>Tylenchina</taxon>
        <taxon>Cephalobomorpha</taxon>
        <taxon>Cephaloboidea</taxon>
        <taxon>Cephalobidae</taxon>
        <taxon>Acrobeloides</taxon>
    </lineage>
</organism>
<sequence length="731" mass="85132">MLKTGVQSQLEWIRITISHLHTASDDIKEIEESIQEAFDQLKTIPQLKTKMSKLNEATIRSLTHSPYAAALENLLHIFNITATVEKTQEFIVEGNLLHAHRNIMELERARDDLMFEVYKLPFERREYDKNLLKNYFIEVERLVLDLGKQVWYICLRALDAVRENDDGAQQLASASRIIEREERPRRWKAQLFEVLLNSVRRRVEGNQFEDRTINKQWLARYLEVCRRTVVEDLKIVKRSLAAYFPPEYKIYDRYIQMYHDSISQRLREIAAEFLEKNELVQLLSWIQAYGGESMLGSPILGISTAALLNDNPLLPHSTTIQLYVRFIEINKRDIREWLDKALMQEKDVTLAKEISLELTPRVIEVAIDEFLEFSSCYKDAAMAFKVKHFEDRSYFMKYTATMYGGDEATTLSTYFYIYAVIAIANNLDICVQSTDKLEKHIPLTIEGDVADFSHSLLSLSLNPDLSLSSVGGFSVNRQKLIKKIDQLKKKWHYCMQFVISSLLDEVYEDISKHLEKLMSKEWLIGSYDLETICITIADYHNDYRHLRPHIRIALLKDLLYKVVGEFLIAIDNRRLTFSKYEERHLAAERIRQDARRISQLFESFIDNSKYQLPNLPAILLAIADIIDLRDKSILPLEASSFVRKYSDIHVELLTSILQSREDLGKAESKWIAEELINRARFRPRGDQEMLKLFQMCKLGKTGRTLPALVELFKNMFQTLVLSATKSIPSSN</sequence>
<dbReference type="AlphaFoldDB" id="A0A914BVC7"/>
<dbReference type="InterPro" id="IPR010326">
    <property type="entry name" value="EXOC3/Sec6"/>
</dbReference>
<reference evidence="5" key="1">
    <citation type="submission" date="2022-11" db="UniProtKB">
        <authorList>
            <consortium name="WormBaseParasite"/>
        </authorList>
    </citation>
    <scope>IDENTIFICATION</scope>
</reference>
<dbReference type="PANTHER" id="PTHR21292:SF1">
    <property type="entry name" value="EXOCYST COMPLEX COMPONENT 3"/>
    <property type="match status" value="1"/>
</dbReference>
<dbReference type="GO" id="GO:0051601">
    <property type="term" value="P:exocyst localization"/>
    <property type="evidence" value="ECO:0007669"/>
    <property type="project" value="TreeGrafter"/>
</dbReference>